<dbReference type="Proteomes" id="UP001614394">
    <property type="component" value="Unassembled WGS sequence"/>
</dbReference>
<dbReference type="RefSeq" id="WP_399647692.1">
    <property type="nucleotide sequence ID" value="NZ_JBITYG010000003.1"/>
</dbReference>
<accession>A0ABW8C4H7</accession>
<protein>
    <submittedName>
        <fullName evidence="1">Uncharacterized protein</fullName>
    </submittedName>
</protein>
<dbReference type="EMBL" id="JBITYG010000003">
    <property type="protein sequence ID" value="MFI9101334.1"/>
    <property type="molecule type" value="Genomic_DNA"/>
</dbReference>
<name>A0ABW8C4H7_9ACTN</name>
<organism evidence="1 2">
    <name type="scientific">Streptomyces fildesensis</name>
    <dbReference type="NCBI Taxonomy" id="375757"/>
    <lineage>
        <taxon>Bacteria</taxon>
        <taxon>Bacillati</taxon>
        <taxon>Actinomycetota</taxon>
        <taxon>Actinomycetes</taxon>
        <taxon>Kitasatosporales</taxon>
        <taxon>Streptomycetaceae</taxon>
        <taxon>Streptomyces</taxon>
    </lineage>
</organism>
<keyword evidence="2" id="KW-1185">Reference proteome</keyword>
<reference evidence="1 2" key="1">
    <citation type="submission" date="2024-10" db="EMBL/GenBank/DDBJ databases">
        <title>The Natural Products Discovery Center: Release of the First 8490 Sequenced Strains for Exploring Actinobacteria Biosynthetic Diversity.</title>
        <authorList>
            <person name="Kalkreuter E."/>
            <person name="Kautsar S.A."/>
            <person name="Yang D."/>
            <person name="Bader C.D."/>
            <person name="Teijaro C.N."/>
            <person name="Fluegel L."/>
            <person name="Davis C.M."/>
            <person name="Simpson J.R."/>
            <person name="Lauterbach L."/>
            <person name="Steele A.D."/>
            <person name="Gui C."/>
            <person name="Meng S."/>
            <person name="Li G."/>
            <person name="Viehrig K."/>
            <person name="Ye F."/>
            <person name="Su P."/>
            <person name="Kiefer A.F."/>
            <person name="Nichols A."/>
            <person name="Cepeda A.J."/>
            <person name="Yan W."/>
            <person name="Fan B."/>
            <person name="Jiang Y."/>
            <person name="Adhikari A."/>
            <person name="Zheng C.-J."/>
            <person name="Schuster L."/>
            <person name="Cowan T.M."/>
            <person name="Smanski M.J."/>
            <person name="Chevrette M.G."/>
            <person name="De Carvalho L.P.S."/>
            <person name="Shen B."/>
        </authorList>
    </citation>
    <scope>NUCLEOTIDE SEQUENCE [LARGE SCALE GENOMIC DNA]</scope>
    <source>
        <strain evidence="1 2">NPDC053399</strain>
    </source>
</reference>
<evidence type="ECO:0000313" key="1">
    <source>
        <dbReference type="EMBL" id="MFI9101334.1"/>
    </source>
</evidence>
<gene>
    <name evidence="1" type="ORF">ACIGXA_12485</name>
</gene>
<comment type="caution">
    <text evidence="1">The sequence shown here is derived from an EMBL/GenBank/DDBJ whole genome shotgun (WGS) entry which is preliminary data.</text>
</comment>
<evidence type="ECO:0000313" key="2">
    <source>
        <dbReference type="Proteomes" id="UP001614394"/>
    </source>
</evidence>
<proteinExistence type="predicted"/>
<sequence length="96" mass="10221">MGNTYRGWATVIADGTGTAVEADLYAIQEKGRLSAWHGSLHTGAGTSPWAVRGKTLDLRLPNGRQGECVITKVFPETGRAEVTGNGPVPFGSEHER</sequence>